<dbReference type="FunFam" id="1.25.10.10:FF:000028">
    <property type="entry name" value="Transportin-1 isoform 1"/>
    <property type="match status" value="1"/>
</dbReference>
<feature type="domain" description="Importin subunit beta-1/Transportin-1-like TPR repeats" evidence="10">
    <location>
        <begin position="510"/>
        <end position="718"/>
    </location>
</feature>
<evidence type="ECO:0000313" key="12">
    <source>
        <dbReference type="Proteomes" id="UP000076722"/>
    </source>
</evidence>
<keyword evidence="7" id="KW-0539">Nucleus</keyword>
<keyword evidence="3" id="KW-0813">Transport</keyword>
<evidence type="ECO:0000259" key="10">
    <source>
        <dbReference type="Pfam" id="PF25574"/>
    </source>
</evidence>
<reference evidence="11 12" key="1">
    <citation type="journal article" date="2016" name="Mol. Biol. Evol.">
        <title>Comparative Genomics of Early-Diverging Mushroom-Forming Fungi Provides Insights into the Origins of Lignocellulose Decay Capabilities.</title>
        <authorList>
            <person name="Nagy L.G."/>
            <person name="Riley R."/>
            <person name="Tritt A."/>
            <person name="Adam C."/>
            <person name="Daum C."/>
            <person name="Floudas D."/>
            <person name="Sun H."/>
            <person name="Yadav J.S."/>
            <person name="Pangilinan J."/>
            <person name="Larsson K.H."/>
            <person name="Matsuura K."/>
            <person name="Barry K."/>
            <person name="Labutti K."/>
            <person name="Kuo R."/>
            <person name="Ohm R.A."/>
            <person name="Bhattacharya S.S."/>
            <person name="Shirouzu T."/>
            <person name="Yoshinaga Y."/>
            <person name="Martin F.M."/>
            <person name="Grigoriev I.V."/>
            <person name="Hibbett D.S."/>
        </authorList>
    </citation>
    <scope>NUCLEOTIDE SEQUENCE [LARGE SCALE GENOMIC DNA]</scope>
    <source>
        <strain evidence="11 12">HHB9708</strain>
    </source>
</reference>
<evidence type="ECO:0000256" key="2">
    <source>
        <dbReference type="ARBA" id="ARBA00004496"/>
    </source>
</evidence>
<proteinExistence type="inferred from homology"/>
<evidence type="ECO:0000256" key="5">
    <source>
        <dbReference type="ARBA" id="ARBA00022737"/>
    </source>
</evidence>
<dbReference type="STRING" id="1314777.A0A164NIU4"/>
<dbReference type="GO" id="GO:0005737">
    <property type="term" value="C:cytoplasm"/>
    <property type="evidence" value="ECO:0007669"/>
    <property type="project" value="UniProtKB-SubCell"/>
</dbReference>
<keyword evidence="4" id="KW-0963">Cytoplasm</keyword>
<evidence type="ECO:0000256" key="9">
    <source>
        <dbReference type="SAM" id="MobiDB-lite"/>
    </source>
</evidence>
<dbReference type="InterPro" id="IPR058584">
    <property type="entry name" value="IMB1_TNPO1-like_TPR"/>
</dbReference>
<evidence type="ECO:0000256" key="4">
    <source>
        <dbReference type="ARBA" id="ARBA00022490"/>
    </source>
</evidence>
<dbReference type="PANTHER" id="PTHR10527">
    <property type="entry name" value="IMPORTIN BETA"/>
    <property type="match status" value="1"/>
</dbReference>
<name>A0A164NIU4_9AGAM</name>
<dbReference type="SUPFAM" id="SSF48371">
    <property type="entry name" value="ARM repeat"/>
    <property type="match status" value="1"/>
</dbReference>
<feature type="compositionally biased region" description="Basic and acidic residues" evidence="9">
    <location>
        <begin position="327"/>
        <end position="336"/>
    </location>
</feature>
<evidence type="ECO:0000256" key="6">
    <source>
        <dbReference type="ARBA" id="ARBA00022927"/>
    </source>
</evidence>
<evidence type="ECO:0000256" key="8">
    <source>
        <dbReference type="ARBA" id="ARBA00038423"/>
    </source>
</evidence>
<accession>A0A164NIU4</accession>
<organism evidence="11 12">
    <name type="scientific">Sistotremastrum niveocremeum HHB9708</name>
    <dbReference type="NCBI Taxonomy" id="1314777"/>
    <lineage>
        <taxon>Eukaryota</taxon>
        <taxon>Fungi</taxon>
        <taxon>Dikarya</taxon>
        <taxon>Basidiomycota</taxon>
        <taxon>Agaricomycotina</taxon>
        <taxon>Agaricomycetes</taxon>
        <taxon>Sistotremastrales</taxon>
        <taxon>Sistotremastraceae</taxon>
        <taxon>Sertulicium</taxon>
        <taxon>Sertulicium niveocremeum</taxon>
    </lineage>
</organism>
<dbReference type="Proteomes" id="UP000076722">
    <property type="component" value="Unassembled WGS sequence"/>
</dbReference>
<gene>
    <name evidence="11" type="ORF">SISNIDRAFT_294165</name>
</gene>
<evidence type="ECO:0000313" key="11">
    <source>
        <dbReference type="EMBL" id="KZS87747.1"/>
    </source>
</evidence>
<keyword evidence="6" id="KW-0653">Protein transport</keyword>
<dbReference type="EMBL" id="KV419444">
    <property type="protein sequence ID" value="KZS87747.1"/>
    <property type="molecule type" value="Genomic_DNA"/>
</dbReference>
<evidence type="ECO:0000256" key="3">
    <source>
        <dbReference type="ARBA" id="ARBA00022448"/>
    </source>
</evidence>
<dbReference type="InterPro" id="IPR011989">
    <property type="entry name" value="ARM-like"/>
</dbReference>
<dbReference type="InterPro" id="IPR040122">
    <property type="entry name" value="Importin_beta"/>
</dbReference>
<sequence>MATWAPQPAGLQEILQTFHESTDTQNKNVQKAITLKLNSFTRVPDYIGYLAHILASLTTEDDRIRTIAGYLLKNNAKLVANSTPDVLHYVKDSILRAFNDPSPMIRGAAGQDVVAFLGTLQPRNWPEALMLLMQNLESSNFEIQEAAFNILEKTCEDFPRKFDVEINGTRPLDHMIPKFIQLIDHPEAKMRAHAIACLSHFIPIHSQSLFAHLDLFISCLFKRASDEDPAVRRHVCQALVLLLATRPDKLMPEMNSVAEYMLYSTQDKNESVALESCEFWLTFAEDPDLAPSLLPLLPKVAPVLLQCMVYGEDDLLWLDGDEEDALVPDKDTDIKPRHYGQKSHGLEHESESGDSSSRPGAYTREDEDDDEDEDYDDGDFDDDMSTEWNLRKCSAAALDVLAVRFGGDLLNVLLPALKDKLWSDDWLQRECGILALGAMAEGCIEAVEPHLPTLVPYLISMLNDGKPLVRSITCWTLGRYASWCTQPVSDGQMNDFFVPTIEGLLRMVLDNNKRVQEAGCSAFATLEEDAGAELVPFLEPVLRNLVFAFEKYQHKNMLILYDAVGTLADAVGNALQNEAYVEILMPPLIKRWEKLQDNDEDLVPLLECLASVTIAMGPAFLPYCGPVYARCINITHQSLMQFQTWQQDPENLEEPDKAFLVVALDMLSGLVQGLGMALQPHIESTQPHVLNLLVYCLKNPNAPVRQSGYALVGDMAVACFPILRPYVPPIMEELMTQLDPEPKMEFVSACNNAAWSVGEVALRYGYSEFLWTRVCCLLMTSVTLDDPEFQQWVLVLIQRLIPILLHPKAPRSLHENAAVSIGRIGLMHPTIVAPHLEVFAQAWCQALFEIKDNEEKDSAFRGFCTLVQANPAGIAKSFLWFCNSIVRWSTPSNELRDMFHKILHGFKDLNPPAWDQQFQLMPLPIQERLTELYHV</sequence>
<evidence type="ECO:0000256" key="7">
    <source>
        <dbReference type="ARBA" id="ARBA00023242"/>
    </source>
</evidence>
<protein>
    <submittedName>
        <fullName evidence="11">ARM repeat-containing protein</fullName>
    </submittedName>
</protein>
<dbReference type="GO" id="GO:0031981">
    <property type="term" value="C:nuclear lumen"/>
    <property type="evidence" value="ECO:0007669"/>
    <property type="project" value="UniProtKB-ARBA"/>
</dbReference>
<evidence type="ECO:0000256" key="1">
    <source>
        <dbReference type="ARBA" id="ARBA00004123"/>
    </source>
</evidence>
<dbReference type="AlphaFoldDB" id="A0A164NIU4"/>
<comment type="subcellular location">
    <subcellularLocation>
        <location evidence="2">Cytoplasm</location>
    </subcellularLocation>
    <subcellularLocation>
        <location evidence="1">Nucleus</location>
    </subcellularLocation>
</comment>
<dbReference type="OrthoDB" id="951172at2759"/>
<dbReference type="Gene3D" id="1.25.10.10">
    <property type="entry name" value="Leucine-rich Repeat Variant"/>
    <property type="match status" value="2"/>
</dbReference>
<dbReference type="Pfam" id="PF13513">
    <property type="entry name" value="HEAT_EZ"/>
    <property type="match status" value="1"/>
</dbReference>
<feature type="compositionally biased region" description="Acidic residues" evidence="9">
    <location>
        <begin position="365"/>
        <end position="381"/>
    </location>
</feature>
<keyword evidence="12" id="KW-1185">Reference proteome</keyword>
<dbReference type="InterPro" id="IPR016024">
    <property type="entry name" value="ARM-type_fold"/>
</dbReference>
<dbReference type="GO" id="GO:0006606">
    <property type="term" value="P:protein import into nucleus"/>
    <property type="evidence" value="ECO:0007669"/>
    <property type="project" value="InterPro"/>
</dbReference>
<feature type="region of interest" description="Disordered" evidence="9">
    <location>
        <begin position="327"/>
        <end position="381"/>
    </location>
</feature>
<dbReference type="Pfam" id="PF25574">
    <property type="entry name" value="TPR_IMB1"/>
    <property type="match status" value="1"/>
</dbReference>
<keyword evidence="5" id="KW-0677">Repeat</keyword>
<comment type="similarity">
    <text evidence="8">Belongs to the importin beta family. Importin beta-2 subfamily.</text>
</comment>